<evidence type="ECO:0000313" key="1">
    <source>
        <dbReference type="EMBL" id="AHI58591.1"/>
    </source>
</evidence>
<dbReference type="KEGG" id="smia:P344_06440"/>
<protein>
    <submittedName>
        <fullName evidence="1">Uncharacterized protein</fullName>
    </submittedName>
</protein>
<evidence type="ECO:0000313" key="2">
    <source>
        <dbReference type="Proteomes" id="UP000019260"/>
    </source>
</evidence>
<dbReference type="PATRIC" id="fig|838561.3.peg.1235"/>
<dbReference type="RefSeq" id="WP_025317816.1">
    <property type="nucleotide sequence ID" value="NZ_CP002082.1"/>
</dbReference>
<dbReference type="EMBL" id="CP006720">
    <property type="protein sequence ID" value="AHI58591.1"/>
    <property type="molecule type" value="Genomic_DNA"/>
</dbReference>
<dbReference type="HOGENOM" id="CLU_1282550_0_0_14"/>
<organism evidence="1 2">
    <name type="scientific">Spiroplasma mirum ATCC 29335</name>
    <dbReference type="NCBI Taxonomy" id="838561"/>
    <lineage>
        <taxon>Bacteria</taxon>
        <taxon>Bacillati</taxon>
        <taxon>Mycoplasmatota</taxon>
        <taxon>Mollicutes</taxon>
        <taxon>Entomoplasmatales</taxon>
        <taxon>Spiroplasmataceae</taxon>
        <taxon>Spiroplasma</taxon>
    </lineage>
</organism>
<dbReference type="STRING" id="838561.P344_06440"/>
<gene>
    <name evidence="1" type="ORF">P344_06440</name>
</gene>
<sequence>MNKITDQSFSETETLKISYLPIIIFKNTSSVTKDCGYQIEKIKTLDLIYEQIILGTILSSTKFFLNTNDIIGNNQEQVNNMIHKFIKNNILVMENDPDHNPDSISAIMGTFNPEPLTNLYLKTWNHLLTNSNLELSEEKTIKDNTITIANNGLVNLTNQTKLTLREQSLAAFISLLLTFDKDILKAKTFALKDNADSLKILVQLKINPFGSSPLS</sequence>
<name>W0GMP8_9MOLU</name>
<dbReference type="AlphaFoldDB" id="W0GMP8"/>
<proteinExistence type="predicted"/>
<keyword evidence="2" id="KW-1185">Reference proteome</keyword>
<accession>W0GMP8</accession>
<dbReference type="KEGG" id="smir:SMM_1081"/>
<dbReference type="OrthoDB" id="9938861at2"/>
<reference evidence="1 2" key="1">
    <citation type="submission" date="2013-09" db="EMBL/GenBank/DDBJ databases">
        <title>Complete genome sequence of Spiroplasma mirum suckling mouse cataract agent.</title>
        <authorList>
            <person name="Landry C.A."/>
            <person name="Bastian F.O."/>
            <person name="Thune R.L."/>
        </authorList>
    </citation>
    <scope>NUCLEOTIDE SEQUENCE [LARGE SCALE GENOMIC DNA]</scope>
    <source>
        <strain evidence="1 2">SMCA</strain>
    </source>
</reference>
<dbReference type="Proteomes" id="UP000019260">
    <property type="component" value="Chromosome"/>
</dbReference>